<comment type="catalytic activity">
    <reaction evidence="1 7">
        <text>3'-dephospho-CoA + ATP = 2'-(5''-triphospho-alpha-D-ribosyl)-3'-dephospho-CoA + adenine</text>
        <dbReference type="Rhea" id="RHEA:15117"/>
        <dbReference type="ChEBI" id="CHEBI:16708"/>
        <dbReference type="ChEBI" id="CHEBI:30616"/>
        <dbReference type="ChEBI" id="CHEBI:57328"/>
        <dbReference type="ChEBI" id="CHEBI:61378"/>
        <dbReference type="EC" id="2.4.2.52"/>
    </reaction>
</comment>
<dbReference type="GO" id="GO:0051191">
    <property type="term" value="P:prosthetic group biosynthetic process"/>
    <property type="evidence" value="ECO:0007669"/>
    <property type="project" value="InterPro"/>
</dbReference>
<comment type="similarity">
    <text evidence="7">Belongs to the CitG/MdcB family.</text>
</comment>
<dbReference type="GO" id="GO:0046917">
    <property type="term" value="F:triphosphoribosyl-dephospho-CoA synthase activity"/>
    <property type="evidence" value="ECO:0007669"/>
    <property type="project" value="UniProtKB-UniRule"/>
</dbReference>
<keyword evidence="2 7" id="KW-0808">Transferase</keyword>
<evidence type="ECO:0000256" key="3">
    <source>
        <dbReference type="ARBA" id="ARBA00022695"/>
    </source>
</evidence>
<dbReference type="Pfam" id="PF01874">
    <property type="entry name" value="CitG"/>
    <property type="match status" value="1"/>
</dbReference>
<dbReference type="EC" id="2.4.2.52" evidence="7"/>
<gene>
    <name evidence="7" type="primary">citG</name>
    <name evidence="8" type="ORF">CBF36_03605</name>
</gene>
<sequence length="466" mass="52457">MKNVFEKGHEITLMDALDNRENRVSLQKELLERYPTNTLISLKMNIPGPIKTNNAIRKVFHSASGILQQYLVKNDVILLADTNRDLPTGPEGYFIVEMNDVEAKALCIKLEDDFLLSSMVDLDVYTLTDDGIQDISRQSLNIPPRKCFVCQHEAKACARSKQHTLKEIQQKLVTLYTDYYFSEIKQSVAQCAQKALLYEVTCTPKPGLVDAMDSGSHDDMTIYTFINSSCVLTPFFASFFEEGYHYPKEKPLNELFAMIRPIGIEAEKSMNEATQQVNTHKGAIFSLGVLMTALGYAFAQSGYFDLKHIQDIIKDMLCHLMDDFDGVGNKRSEDLTIGERLFLDYGISGIRGAASSGYSLVFNHSLPYLTTQTAGNFNERMIDTLLYLLQFSKDTNLIKRAGTVEILDDARKSATDILAFGGVKSTKGNELYLEMIHEYKERNLSIGGTADLLIMTLCLYFIEQLS</sequence>
<dbReference type="HAMAP" id="MF_00397">
    <property type="entry name" value="CitG"/>
    <property type="match status" value="1"/>
</dbReference>
<protein>
    <recommendedName>
        <fullName evidence="7">Probable 2-(5''-triphosphoribosyl)-3'-dephosphocoenzyme-A synthase</fullName>
        <shortName evidence="7">2-(5''-triphosphoribosyl)-3'-dephospho-CoA synthase</shortName>
        <ecNumber evidence="7">2.4.2.52</ecNumber>
    </recommendedName>
</protein>
<dbReference type="NCBIfam" id="NF002383">
    <property type="entry name" value="PRK01392.1"/>
    <property type="match status" value="1"/>
</dbReference>
<keyword evidence="5 7" id="KW-0067">ATP-binding</keyword>
<name>A0A429ZNN9_9ENTE</name>
<dbReference type="InterPro" id="IPR005551">
    <property type="entry name" value="CitX"/>
</dbReference>
<dbReference type="PANTHER" id="PTHR30201:SF2">
    <property type="entry name" value="2-(5''-TRIPHOSPHORIBOSYL)-3'-DEPHOSPHOCOENZYME-A SYNTHASE"/>
    <property type="match status" value="1"/>
</dbReference>
<dbReference type="GO" id="GO:0050519">
    <property type="term" value="F:holo-citrate lyase synthase activity"/>
    <property type="evidence" value="ECO:0007669"/>
    <property type="project" value="UniProtKB-EC"/>
</dbReference>
<proteinExistence type="inferred from homology"/>
<dbReference type="OrthoDB" id="114886at2"/>
<evidence type="ECO:0000256" key="7">
    <source>
        <dbReference type="HAMAP-Rule" id="MF_00397"/>
    </source>
</evidence>
<evidence type="ECO:0000256" key="4">
    <source>
        <dbReference type="ARBA" id="ARBA00022741"/>
    </source>
</evidence>
<dbReference type="RefSeq" id="WP_125956705.1">
    <property type="nucleotide sequence ID" value="NZ_JAQEJV010000004.1"/>
</dbReference>
<evidence type="ECO:0000256" key="1">
    <source>
        <dbReference type="ARBA" id="ARBA00001210"/>
    </source>
</evidence>
<comment type="catalytic activity">
    <reaction evidence="6">
        <text>apo-[citrate lyase ACP] + 2'-(5''-triphospho-alpha-D-ribosyl)-3'-dephospho-CoA = holo-[citrate lyase ACP] + diphosphate</text>
        <dbReference type="Rhea" id="RHEA:16333"/>
        <dbReference type="Rhea" id="RHEA-COMP:10157"/>
        <dbReference type="Rhea" id="RHEA-COMP:10158"/>
        <dbReference type="ChEBI" id="CHEBI:29999"/>
        <dbReference type="ChEBI" id="CHEBI:33019"/>
        <dbReference type="ChEBI" id="CHEBI:61378"/>
        <dbReference type="ChEBI" id="CHEBI:82683"/>
        <dbReference type="EC" id="2.7.7.61"/>
    </reaction>
</comment>
<dbReference type="InterPro" id="IPR017551">
    <property type="entry name" value="TriPribosyl-deP-CoA_syn_CitG"/>
</dbReference>
<evidence type="ECO:0000313" key="9">
    <source>
        <dbReference type="Proteomes" id="UP000288490"/>
    </source>
</evidence>
<organism evidence="8 9">
    <name type="scientific">Vagococcus bubulae</name>
    <dbReference type="NCBI Taxonomy" id="1977868"/>
    <lineage>
        <taxon>Bacteria</taxon>
        <taxon>Bacillati</taxon>
        <taxon>Bacillota</taxon>
        <taxon>Bacilli</taxon>
        <taxon>Lactobacillales</taxon>
        <taxon>Enterococcaceae</taxon>
        <taxon>Vagococcus</taxon>
    </lineage>
</organism>
<dbReference type="NCBIfam" id="TIGR03124">
    <property type="entry name" value="citrate_citX"/>
    <property type="match status" value="1"/>
</dbReference>
<dbReference type="Proteomes" id="UP000288490">
    <property type="component" value="Unassembled WGS sequence"/>
</dbReference>
<keyword evidence="9" id="KW-1185">Reference proteome</keyword>
<evidence type="ECO:0000256" key="2">
    <source>
        <dbReference type="ARBA" id="ARBA00022679"/>
    </source>
</evidence>
<evidence type="ECO:0000256" key="6">
    <source>
        <dbReference type="ARBA" id="ARBA00048574"/>
    </source>
</evidence>
<dbReference type="NCBIfam" id="TIGR03125">
    <property type="entry name" value="citrate_citG"/>
    <property type="match status" value="1"/>
</dbReference>
<evidence type="ECO:0000313" key="8">
    <source>
        <dbReference type="EMBL" id="RST95330.1"/>
    </source>
</evidence>
<comment type="caution">
    <text evidence="8">The sequence shown here is derived from an EMBL/GenBank/DDBJ whole genome shotgun (WGS) entry which is preliminary data.</text>
</comment>
<dbReference type="GO" id="GO:0005524">
    <property type="term" value="F:ATP binding"/>
    <property type="evidence" value="ECO:0007669"/>
    <property type="project" value="UniProtKB-KW"/>
</dbReference>
<dbReference type="Gene3D" id="1.10.4200.10">
    <property type="entry name" value="Triphosphoribosyl-dephospho-CoA protein"/>
    <property type="match status" value="1"/>
</dbReference>
<keyword evidence="4 7" id="KW-0547">Nucleotide-binding</keyword>
<dbReference type="PANTHER" id="PTHR30201">
    <property type="entry name" value="TRIPHOSPHORIBOSYL-DEPHOSPHO-COA SYNTHASE"/>
    <property type="match status" value="1"/>
</dbReference>
<keyword evidence="3" id="KW-0548">Nucleotidyltransferase</keyword>
<evidence type="ECO:0000256" key="5">
    <source>
        <dbReference type="ARBA" id="ARBA00022840"/>
    </source>
</evidence>
<dbReference type="Pfam" id="PF03802">
    <property type="entry name" value="CitX"/>
    <property type="match status" value="1"/>
</dbReference>
<dbReference type="EMBL" id="NGJT01000004">
    <property type="protein sequence ID" value="RST95330.1"/>
    <property type="molecule type" value="Genomic_DNA"/>
</dbReference>
<accession>A0A429ZNN9</accession>
<dbReference type="AlphaFoldDB" id="A0A429ZNN9"/>
<dbReference type="InterPro" id="IPR002736">
    <property type="entry name" value="CitG"/>
</dbReference>
<reference evidence="8 9" key="1">
    <citation type="submission" date="2017-05" db="EMBL/GenBank/DDBJ databases">
        <title>Vagococcus spp. assemblies.</title>
        <authorList>
            <person name="Gulvik C.A."/>
        </authorList>
    </citation>
    <scope>NUCLEOTIDE SEQUENCE [LARGE SCALE GENOMIC DNA]</scope>
    <source>
        <strain evidence="8 9">SS1994</strain>
    </source>
</reference>